<reference evidence="2" key="2">
    <citation type="submission" date="2025-09" db="UniProtKB">
        <authorList>
            <consortium name="Ensembl"/>
        </authorList>
    </citation>
    <scope>IDENTIFICATION</scope>
</reference>
<name>A0A8C3FCZ7_CHRPI</name>
<dbReference type="Gene3D" id="3.40.30.10">
    <property type="entry name" value="Glutaredoxin"/>
    <property type="match status" value="1"/>
</dbReference>
<dbReference type="Proteomes" id="UP000694380">
    <property type="component" value="Unplaced"/>
</dbReference>
<dbReference type="Ensembl" id="ENSCPBT00000008349.1">
    <property type="protein sequence ID" value="ENSCPBP00000006939.1"/>
    <property type="gene ID" value="ENSCPBG00000005459.1"/>
</dbReference>
<keyword evidence="3" id="KW-1185">Reference proteome</keyword>
<evidence type="ECO:0000259" key="1">
    <source>
        <dbReference type="Pfam" id="PF14671"/>
    </source>
</evidence>
<evidence type="ECO:0000313" key="3">
    <source>
        <dbReference type="Proteomes" id="UP000694380"/>
    </source>
</evidence>
<dbReference type="SUPFAM" id="SSF52799">
    <property type="entry name" value="(Phosphotyrosine protein) phosphatases II"/>
    <property type="match status" value="1"/>
</dbReference>
<dbReference type="GeneTree" id="ENSGT00510000048363"/>
<dbReference type="Pfam" id="PF14671">
    <property type="entry name" value="DSPn"/>
    <property type="match status" value="1"/>
</dbReference>
<dbReference type="PANTHER" id="PTHR28630">
    <property type="match status" value="1"/>
</dbReference>
<proteinExistence type="predicted"/>
<protein>
    <submittedName>
        <fullName evidence="2">Peroxiredoxin like 2C</fullName>
    </submittedName>
</protein>
<gene>
    <name evidence="2" type="primary">PRXL2C</name>
</gene>
<dbReference type="CDD" id="cd02970">
    <property type="entry name" value="PRX_like2"/>
    <property type="match status" value="1"/>
</dbReference>
<dbReference type="InterPro" id="IPR032801">
    <property type="entry name" value="PXL2A/B/C"/>
</dbReference>
<evidence type="ECO:0000313" key="2">
    <source>
        <dbReference type="Ensembl" id="ENSCPBP00000006939.1"/>
    </source>
</evidence>
<feature type="domain" description="Dual specificity/tyrosine protein phosphatase N-terminal" evidence="1">
    <location>
        <begin position="227"/>
        <end position="315"/>
    </location>
</feature>
<accession>A0A8C3FCZ7</accession>
<dbReference type="CDD" id="cd17657">
    <property type="entry name" value="CDC14_N"/>
    <property type="match status" value="1"/>
</dbReference>
<dbReference type="GO" id="GO:0045821">
    <property type="term" value="P:positive regulation of glycolytic process"/>
    <property type="evidence" value="ECO:0007669"/>
    <property type="project" value="Ensembl"/>
</dbReference>
<dbReference type="InterPro" id="IPR029021">
    <property type="entry name" value="Prot-tyrosine_phosphatase-like"/>
</dbReference>
<organism evidence="2 3">
    <name type="scientific">Chrysemys picta bellii</name>
    <name type="common">Western painted turtle</name>
    <name type="synonym">Emys bellii</name>
    <dbReference type="NCBI Taxonomy" id="8478"/>
    <lineage>
        <taxon>Eukaryota</taxon>
        <taxon>Metazoa</taxon>
        <taxon>Chordata</taxon>
        <taxon>Craniata</taxon>
        <taxon>Vertebrata</taxon>
        <taxon>Euteleostomi</taxon>
        <taxon>Archelosauria</taxon>
        <taxon>Testudinata</taxon>
        <taxon>Testudines</taxon>
        <taxon>Cryptodira</taxon>
        <taxon>Durocryptodira</taxon>
        <taxon>Testudinoidea</taxon>
        <taxon>Emydidae</taxon>
        <taxon>Chrysemys</taxon>
    </lineage>
</organism>
<dbReference type="GO" id="GO:0070374">
    <property type="term" value="P:positive regulation of ERK1 and ERK2 cascade"/>
    <property type="evidence" value="ECO:0007669"/>
    <property type="project" value="Ensembl"/>
</dbReference>
<dbReference type="PANTHER" id="PTHR28630:SF3">
    <property type="entry name" value="PEROXIREDOXIN-LIKE 2C"/>
    <property type="match status" value="1"/>
</dbReference>
<dbReference type="InterPro" id="IPR036249">
    <property type="entry name" value="Thioredoxin-like_sf"/>
</dbReference>
<dbReference type="SUPFAM" id="SSF52833">
    <property type="entry name" value="Thioredoxin-like"/>
    <property type="match status" value="1"/>
</dbReference>
<dbReference type="Gene3D" id="3.90.190.10">
    <property type="entry name" value="Protein tyrosine phosphatase superfamily"/>
    <property type="match status" value="1"/>
</dbReference>
<dbReference type="AlphaFoldDB" id="A0A8C3FCZ7"/>
<dbReference type="InterPro" id="IPR029260">
    <property type="entry name" value="DSPn"/>
</dbReference>
<sequence>MMPSHQRWHFISQPPLPLPALPLLLSGARPLGLARPSQKQRANPAMANLPAAPITRQIGSRDRARLSDQEPGELRDAARRLLVDRDGQRILFGALFREHRAIVVFVRHFLCYTCKEYVEDLAKIPKNLLQDAKVRLIVIGQTSHHHIKPFCSLTGYPHEIYVDPEREIYKILGMKKGEAATTSVQSPHVKSNLLSGSIRSMWRAMTGPAFDFQGDPAQQGGTLILGPGRLYFAILCQKPKSGGPNTHYFCIDDELVYENFYADFGPLNLAMVYRYCCKLNKKLKSFTLIRKKIIHYTGFDQKKQANAAFLIGSYAAWH</sequence>
<reference evidence="2" key="1">
    <citation type="submission" date="2025-08" db="UniProtKB">
        <authorList>
            <consortium name="Ensembl"/>
        </authorList>
    </citation>
    <scope>IDENTIFICATION</scope>
</reference>